<feature type="domain" description="Cellulose-binding Sde182 nucleoside hydrolase-like" evidence="2">
    <location>
        <begin position="25"/>
        <end position="279"/>
    </location>
</feature>
<proteinExistence type="predicted"/>
<evidence type="ECO:0000259" key="2">
    <source>
        <dbReference type="Pfam" id="PF07632"/>
    </source>
</evidence>
<dbReference type="AlphaFoldDB" id="A0A934RXJ1"/>
<evidence type="ECO:0000256" key="1">
    <source>
        <dbReference type="SAM" id="SignalP"/>
    </source>
</evidence>
<dbReference type="Proteomes" id="UP000617628">
    <property type="component" value="Unassembled WGS sequence"/>
</dbReference>
<dbReference type="SUPFAM" id="SSF53590">
    <property type="entry name" value="Nucleoside hydrolase"/>
    <property type="match status" value="1"/>
</dbReference>
<feature type="signal peptide" evidence="1">
    <location>
        <begin position="1"/>
        <end position="20"/>
    </location>
</feature>
<dbReference type="InterPro" id="IPR036452">
    <property type="entry name" value="Ribo_hydro-like"/>
</dbReference>
<dbReference type="InterPro" id="IPR011483">
    <property type="entry name" value="Sde182_NH-like"/>
</dbReference>
<feature type="chain" id="PRO_5037625316" evidence="1">
    <location>
        <begin position="21"/>
        <end position="347"/>
    </location>
</feature>
<dbReference type="Pfam" id="PF07632">
    <property type="entry name" value="Sde182_NH-like"/>
    <property type="match status" value="1"/>
</dbReference>
<dbReference type="EMBL" id="JAENIL010000007">
    <property type="protein sequence ID" value="MBK1876192.1"/>
    <property type="molecule type" value="Genomic_DNA"/>
</dbReference>
<sequence length="347" mass="39965">MRIALPLLALFLSLSSTLSAKERPRVFVFTDINIDSGDPDDRQSLIHLLWYCDILEIEGIVPERLDAGGFEACQLVIDAYQKDFQALSLESKGFTSPKSLRSCLADSKESAITNFHRAATREDSPLYVLIWGNMRGFRDALLQRPEIAPNLRVLTIGTGLMLERDIKHVPANWEKNAPCKQMNWNAAGRNELFDDPRFKDMWWLEMNWTYNGMFTGDEPRQLLPKLAKYGALGKHMKDVVKKESWAQYFRAGDTPTVLYLIDPQNDFDDPTHGSWAGRYQKPFPQERPHYFTDISESIEWDYAAPCATWQNHEQVLQASKATLEERRPLMYKATLQKLDSLYHSPEE</sequence>
<evidence type="ECO:0000313" key="3">
    <source>
        <dbReference type="EMBL" id="MBK1876192.1"/>
    </source>
</evidence>
<accession>A0A934RXJ1</accession>
<dbReference type="Gene3D" id="3.90.245.10">
    <property type="entry name" value="Ribonucleoside hydrolase-like"/>
    <property type="match status" value="1"/>
</dbReference>
<name>A0A934RXJ1_9BACT</name>
<evidence type="ECO:0000313" key="4">
    <source>
        <dbReference type="Proteomes" id="UP000617628"/>
    </source>
</evidence>
<keyword evidence="1" id="KW-0732">Signal</keyword>
<dbReference type="RefSeq" id="WP_200354408.1">
    <property type="nucleotide sequence ID" value="NZ_JAENIL010000007.1"/>
</dbReference>
<protein>
    <submittedName>
        <fullName evidence="3">DUF1593 domain-containing protein</fullName>
    </submittedName>
</protein>
<keyword evidence="4" id="KW-1185">Reference proteome</keyword>
<gene>
    <name evidence="3" type="ORF">JIN87_04890</name>
</gene>
<reference evidence="3" key="1">
    <citation type="submission" date="2021-01" db="EMBL/GenBank/DDBJ databases">
        <title>Modified the classification status of verrucomicrobia.</title>
        <authorList>
            <person name="Feng X."/>
        </authorList>
    </citation>
    <scope>NUCLEOTIDE SEQUENCE</scope>
    <source>
        <strain evidence="3">KCTC 13126</strain>
    </source>
</reference>
<dbReference type="GO" id="GO:0016799">
    <property type="term" value="F:hydrolase activity, hydrolyzing N-glycosyl compounds"/>
    <property type="evidence" value="ECO:0007669"/>
    <property type="project" value="InterPro"/>
</dbReference>
<organism evidence="3 4">
    <name type="scientific">Pelagicoccus mobilis</name>
    <dbReference type="NCBI Taxonomy" id="415221"/>
    <lineage>
        <taxon>Bacteria</taxon>
        <taxon>Pseudomonadati</taxon>
        <taxon>Verrucomicrobiota</taxon>
        <taxon>Opitutia</taxon>
        <taxon>Puniceicoccales</taxon>
        <taxon>Pelagicoccaceae</taxon>
        <taxon>Pelagicoccus</taxon>
    </lineage>
</organism>
<comment type="caution">
    <text evidence="3">The sequence shown here is derived from an EMBL/GenBank/DDBJ whole genome shotgun (WGS) entry which is preliminary data.</text>
</comment>